<evidence type="ECO:0000313" key="3">
    <source>
        <dbReference type="Proteomes" id="UP000646827"/>
    </source>
</evidence>
<dbReference type="OrthoDB" id="2289902at2759"/>
<evidence type="ECO:0000313" key="2">
    <source>
        <dbReference type="EMBL" id="KAG2218524.1"/>
    </source>
</evidence>
<feature type="region of interest" description="Disordered" evidence="1">
    <location>
        <begin position="341"/>
        <end position="360"/>
    </location>
</feature>
<keyword evidence="3" id="KW-1185">Reference proteome</keyword>
<reference evidence="2 3" key="1">
    <citation type="submission" date="2020-12" db="EMBL/GenBank/DDBJ databases">
        <title>Metabolic potential, ecology and presence of endohyphal bacteria is reflected in genomic diversity of Mucoromycotina.</title>
        <authorList>
            <person name="Muszewska A."/>
            <person name="Okrasinska A."/>
            <person name="Steczkiewicz K."/>
            <person name="Drgas O."/>
            <person name="Orlowska M."/>
            <person name="Perlinska-Lenart U."/>
            <person name="Aleksandrzak-Piekarczyk T."/>
            <person name="Szatraj K."/>
            <person name="Zielenkiewicz U."/>
            <person name="Pilsyk S."/>
            <person name="Malc E."/>
            <person name="Mieczkowski P."/>
            <person name="Kruszewska J.S."/>
            <person name="Biernat P."/>
            <person name="Pawlowska J."/>
        </authorList>
    </citation>
    <scope>NUCLEOTIDE SEQUENCE [LARGE SCALE GENOMIC DNA]</scope>
    <source>
        <strain evidence="2 3">CBS 142.35</strain>
    </source>
</reference>
<comment type="caution">
    <text evidence="2">The sequence shown here is derived from an EMBL/GenBank/DDBJ whole genome shotgun (WGS) entry which is preliminary data.</text>
</comment>
<organism evidence="2 3">
    <name type="scientific">Circinella minor</name>
    <dbReference type="NCBI Taxonomy" id="1195481"/>
    <lineage>
        <taxon>Eukaryota</taxon>
        <taxon>Fungi</taxon>
        <taxon>Fungi incertae sedis</taxon>
        <taxon>Mucoromycota</taxon>
        <taxon>Mucoromycotina</taxon>
        <taxon>Mucoromycetes</taxon>
        <taxon>Mucorales</taxon>
        <taxon>Lichtheimiaceae</taxon>
        <taxon>Circinella</taxon>
    </lineage>
</organism>
<protein>
    <submittedName>
        <fullName evidence="2">Uncharacterized protein</fullName>
    </submittedName>
</protein>
<dbReference type="AlphaFoldDB" id="A0A8H7RWY1"/>
<accession>A0A8H7RWY1</accession>
<proteinExistence type="predicted"/>
<dbReference type="Proteomes" id="UP000646827">
    <property type="component" value="Unassembled WGS sequence"/>
</dbReference>
<evidence type="ECO:0000256" key="1">
    <source>
        <dbReference type="SAM" id="MobiDB-lite"/>
    </source>
</evidence>
<dbReference type="EMBL" id="JAEPRB010000225">
    <property type="protein sequence ID" value="KAG2218524.1"/>
    <property type="molecule type" value="Genomic_DNA"/>
</dbReference>
<sequence length="360" mass="41348">MSFPQFPDGHVIYKITINEKGHDMFIGWQLEHVSRDKRKLYTAYYKKCLDAVQCTSCHVCLRPKSSKERIDVQVTENCPSCLKPTLIHVECHIKEAISWDWLFPMRIQKPARPVSDIDPNFRNLGTIKRFQRTYLAKNDKLRSSQPTLESAHMELADLTNEFPGYLKSADITPKKMCITFCAPDIAMKADFKKYPMLILMSLMTVSRKDIIIVQQISILKKLINEVIDMNFSGFGSSSIGCDEKKNSLDISALKGCMGIQVVDHNINFLINKLQADGTYTFTEIASITVPSCIADLDAYPQYFDDRIAILECYEKWCIPLPRDKISKMYLKRRRSLPNEQFESLSSSRSNKRRSVTMPSL</sequence>
<gene>
    <name evidence="2" type="ORF">INT45_000950</name>
</gene>
<name>A0A8H7RWY1_9FUNG</name>